<evidence type="ECO:0000256" key="2">
    <source>
        <dbReference type="SAM" id="Phobius"/>
    </source>
</evidence>
<name>A0AAW0SDA8_SCYPA</name>
<feature type="region of interest" description="Disordered" evidence="1">
    <location>
        <begin position="154"/>
        <end position="181"/>
    </location>
</feature>
<dbReference type="EMBL" id="JARAKH010001656">
    <property type="protein sequence ID" value="KAK8372687.1"/>
    <property type="molecule type" value="Genomic_DNA"/>
</dbReference>
<proteinExistence type="predicted"/>
<keyword evidence="4" id="KW-1185">Reference proteome</keyword>
<dbReference type="Proteomes" id="UP001487740">
    <property type="component" value="Unassembled WGS sequence"/>
</dbReference>
<reference evidence="3 4" key="1">
    <citation type="submission" date="2023-03" db="EMBL/GenBank/DDBJ databases">
        <title>High-quality genome of Scylla paramamosain provides insights in environmental adaptation.</title>
        <authorList>
            <person name="Zhang L."/>
        </authorList>
    </citation>
    <scope>NUCLEOTIDE SEQUENCE [LARGE SCALE GENOMIC DNA]</scope>
    <source>
        <strain evidence="3">LZ_2023a</strain>
        <tissue evidence="3">Muscle</tissue>
    </source>
</reference>
<feature type="compositionally biased region" description="Pro residues" evidence="1">
    <location>
        <begin position="165"/>
        <end position="176"/>
    </location>
</feature>
<comment type="caution">
    <text evidence="3">The sequence shown here is derived from an EMBL/GenBank/DDBJ whole genome shotgun (WGS) entry which is preliminary data.</text>
</comment>
<evidence type="ECO:0000313" key="4">
    <source>
        <dbReference type="Proteomes" id="UP001487740"/>
    </source>
</evidence>
<sequence>MDVVVQGGEVLQFCGGGEAAGRAAWGRDVTQAAREGAEECMVVVVVEVLVMGVSPVVVAVVMLGLGLARGGARSPRRGKHRTTPARQPATPSAGARQRVLSRRAVFDGAPGIMSEAVTSPLPPARSLSPKTLEARSFENTVFVVKLLATLARGGRSPSLGNARLSPPPPPPPPPHSHPCIHLRERDKPATTCSKLETQHRNEESINLTKLR</sequence>
<feature type="compositionally biased region" description="Basic residues" evidence="1">
    <location>
        <begin position="74"/>
        <end position="83"/>
    </location>
</feature>
<evidence type="ECO:0000256" key="1">
    <source>
        <dbReference type="SAM" id="MobiDB-lite"/>
    </source>
</evidence>
<evidence type="ECO:0000313" key="3">
    <source>
        <dbReference type="EMBL" id="KAK8372687.1"/>
    </source>
</evidence>
<keyword evidence="2" id="KW-1133">Transmembrane helix</keyword>
<feature type="transmembrane region" description="Helical" evidence="2">
    <location>
        <begin position="48"/>
        <end position="68"/>
    </location>
</feature>
<protein>
    <submittedName>
        <fullName evidence="3">Uncharacterized protein</fullName>
    </submittedName>
</protein>
<dbReference type="AlphaFoldDB" id="A0AAW0SDA8"/>
<keyword evidence="2" id="KW-0472">Membrane</keyword>
<keyword evidence="2" id="KW-0812">Transmembrane</keyword>
<gene>
    <name evidence="3" type="ORF">O3P69_012550</name>
</gene>
<feature type="region of interest" description="Disordered" evidence="1">
    <location>
        <begin position="69"/>
        <end position="99"/>
    </location>
</feature>
<accession>A0AAW0SDA8</accession>
<organism evidence="3 4">
    <name type="scientific">Scylla paramamosain</name>
    <name type="common">Mud crab</name>
    <dbReference type="NCBI Taxonomy" id="85552"/>
    <lineage>
        <taxon>Eukaryota</taxon>
        <taxon>Metazoa</taxon>
        <taxon>Ecdysozoa</taxon>
        <taxon>Arthropoda</taxon>
        <taxon>Crustacea</taxon>
        <taxon>Multicrustacea</taxon>
        <taxon>Malacostraca</taxon>
        <taxon>Eumalacostraca</taxon>
        <taxon>Eucarida</taxon>
        <taxon>Decapoda</taxon>
        <taxon>Pleocyemata</taxon>
        <taxon>Brachyura</taxon>
        <taxon>Eubrachyura</taxon>
        <taxon>Portunoidea</taxon>
        <taxon>Portunidae</taxon>
        <taxon>Portuninae</taxon>
        <taxon>Scylla</taxon>
    </lineage>
</organism>